<evidence type="ECO:0000259" key="4">
    <source>
        <dbReference type="Pfam" id="PF25954"/>
    </source>
</evidence>
<dbReference type="Proteomes" id="UP000199093">
    <property type="component" value="Unassembled WGS sequence"/>
</dbReference>
<gene>
    <name evidence="5" type="ORF">SAMN04487993_102165</name>
</gene>
<dbReference type="InterPro" id="IPR006143">
    <property type="entry name" value="RND_pump_MFP"/>
</dbReference>
<keyword evidence="2" id="KW-0175">Coiled coil</keyword>
<organism evidence="5 6">
    <name type="scientific">Salipiger marinus</name>
    <dbReference type="NCBI Taxonomy" id="555512"/>
    <lineage>
        <taxon>Bacteria</taxon>
        <taxon>Pseudomonadati</taxon>
        <taxon>Pseudomonadota</taxon>
        <taxon>Alphaproteobacteria</taxon>
        <taxon>Rhodobacterales</taxon>
        <taxon>Roseobacteraceae</taxon>
        <taxon>Salipiger</taxon>
    </lineage>
</organism>
<comment type="similarity">
    <text evidence="1">Belongs to the membrane fusion protein (MFP) (TC 8.A.1) family.</text>
</comment>
<sequence>MRPVSILTALLVSAALYAIVLDRERLLDWARAIAPAQAEAPAAAAQAEAVPDVPEDGTVAVMAQHSVAEEIDDAVILRGETRALREVEVRAESSGRVISAPLPKGSEVEAGQILCELDPGTTEAGLAEARARLAEAEAQRPLVEARLPEARALLAQAQAQLEEARINLTAADELSRGGYASRTRLAAAEAAQRMAEAGVSSAEAGLEAAKSGADTLEAQIRTAAAAVARAEAAVADLRIAAPFAGVLESDTAELGSLMAVGSPCATILQLDPIRLVGYVPEADVGRVALGARAGARLTGGETVVGEVTFVSRRADETTRTFRVDITLPNPDQHLRAGQTAEIAIEAEGALAHLIPQSALTLDDDGRIGIRSVAGDGTARFLPVQVLRDTRAGVWAGGLPETVDVITVGQEYVTDGVPLRPSFEQVVQ</sequence>
<evidence type="ECO:0000256" key="2">
    <source>
        <dbReference type="SAM" id="Coils"/>
    </source>
</evidence>
<accession>A0A1G8RTP9</accession>
<dbReference type="PANTHER" id="PTHR30469">
    <property type="entry name" value="MULTIDRUG RESISTANCE PROTEIN MDTA"/>
    <property type="match status" value="1"/>
</dbReference>
<evidence type="ECO:0000313" key="6">
    <source>
        <dbReference type="Proteomes" id="UP000199093"/>
    </source>
</evidence>
<dbReference type="RefSeq" id="WP_089850323.1">
    <property type="nucleotide sequence ID" value="NZ_FNEJ01000021.1"/>
</dbReference>
<dbReference type="InterPro" id="IPR058625">
    <property type="entry name" value="MdtA-like_BSH"/>
</dbReference>
<name>A0A1G8RTP9_9RHOB</name>
<keyword evidence="6" id="KW-1185">Reference proteome</keyword>
<dbReference type="Gene3D" id="1.10.287.470">
    <property type="entry name" value="Helix hairpin bin"/>
    <property type="match status" value="3"/>
</dbReference>
<dbReference type="NCBIfam" id="TIGR01730">
    <property type="entry name" value="RND_mfp"/>
    <property type="match status" value="1"/>
</dbReference>
<feature type="domain" description="CusB-like beta-barrel" evidence="4">
    <location>
        <begin position="278"/>
        <end position="347"/>
    </location>
</feature>
<dbReference type="InterPro" id="IPR058792">
    <property type="entry name" value="Beta-barrel_RND_2"/>
</dbReference>
<dbReference type="EMBL" id="FNEJ01000021">
    <property type="protein sequence ID" value="SDJ19835.1"/>
    <property type="molecule type" value="Genomic_DNA"/>
</dbReference>
<dbReference type="OrthoDB" id="9806939at2"/>
<dbReference type="AlphaFoldDB" id="A0A1G8RTP9"/>
<proteinExistence type="inferred from homology"/>
<dbReference type="SUPFAM" id="SSF111369">
    <property type="entry name" value="HlyD-like secretion proteins"/>
    <property type="match status" value="2"/>
</dbReference>
<dbReference type="Pfam" id="PF25954">
    <property type="entry name" value="Beta-barrel_RND_2"/>
    <property type="match status" value="1"/>
</dbReference>
<feature type="coiled-coil region" evidence="2">
    <location>
        <begin position="126"/>
        <end position="174"/>
    </location>
</feature>
<dbReference type="Pfam" id="PF25917">
    <property type="entry name" value="BSH_RND"/>
    <property type="match status" value="1"/>
</dbReference>
<feature type="domain" description="Multidrug resistance protein MdtA-like barrel-sandwich hybrid" evidence="3">
    <location>
        <begin position="85"/>
        <end position="267"/>
    </location>
</feature>
<dbReference type="Gene3D" id="2.40.50.100">
    <property type="match status" value="2"/>
</dbReference>
<dbReference type="STRING" id="555512.SAMN04487993_102165"/>
<dbReference type="PANTHER" id="PTHR30469:SF29">
    <property type="entry name" value="BLR2860 PROTEIN"/>
    <property type="match status" value="1"/>
</dbReference>
<protein>
    <submittedName>
        <fullName evidence="5">Membrane fusion protein, multidrug efflux system</fullName>
    </submittedName>
</protein>
<dbReference type="GO" id="GO:0015562">
    <property type="term" value="F:efflux transmembrane transporter activity"/>
    <property type="evidence" value="ECO:0007669"/>
    <property type="project" value="TreeGrafter"/>
</dbReference>
<reference evidence="5 6" key="1">
    <citation type="submission" date="2016-10" db="EMBL/GenBank/DDBJ databases">
        <authorList>
            <person name="de Groot N.N."/>
        </authorList>
    </citation>
    <scope>NUCLEOTIDE SEQUENCE [LARGE SCALE GENOMIC DNA]</scope>
    <source>
        <strain evidence="5 6">DSM 26424</strain>
    </source>
</reference>
<evidence type="ECO:0000313" key="5">
    <source>
        <dbReference type="EMBL" id="SDJ19835.1"/>
    </source>
</evidence>
<dbReference type="Gene3D" id="2.40.420.20">
    <property type="match status" value="1"/>
</dbReference>
<evidence type="ECO:0000256" key="1">
    <source>
        <dbReference type="ARBA" id="ARBA00009477"/>
    </source>
</evidence>
<dbReference type="GO" id="GO:1990281">
    <property type="term" value="C:efflux pump complex"/>
    <property type="evidence" value="ECO:0007669"/>
    <property type="project" value="TreeGrafter"/>
</dbReference>
<dbReference type="Gene3D" id="2.40.30.170">
    <property type="match status" value="1"/>
</dbReference>
<evidence type="ECO:0000259" key="3">
    <source>
        <dbReference type="Pfam" id="PF25917"/>
    </source>
</evidence>